<dbReference type="Gene3D" id="2.60.120.200">
    <property type="match status" value="1"/>
</dbReference>
<dbReference type="Proteomes" id="UP001292913">
    <property type="component" value="Unassembled WGS sequence"/>
</dbReference>
<gene>
    <name evidence="2" type="ORF">QHG74_08955</name>
</gene>
<dbReference type="RefSeq" id="WP_321027943.1">
    <property type="nucleotide sequence ID" value="NZ_JARZAK010000004.1"/>
</dbReference>
<feature type="chain" id="PRO_5047376777" evidence="1">
    <location>
        <begin position="22"/>
        <end position="291"/>
    </location>
</feature>
<name>A0ABU5HNV2_9BACE</name>
<protein>
    <submittedName>
        <fullName evidence="2">DUF1961 family protein</fullName>
    </submittedName>
</protein>
<proteinExistence type="predicted"/>
<organism evidence="2 3">
    <name type="scientific">Bacteroides vicugnae</name>
    <dbReference type="NCBI Taxonomy" id="3037989"/>
    <lineage>
        <taxon>Bacteria</taxon>
        <taxon>Pseudomonadati</taxon>
        <taxon>Bacteroidota</taxon>
        <taxon>Bacteroidia</taxon>
        <taxon>Bacteroidales</taxon>
        <taxon>Bacteroidaceae</taxon>
        <taxon>Bacteroides</taxon>
    </lineage>
</organism>
<feature type="signal peptide" evidence="1">
    <location>
        <begin position="1"/>
        <end position="21"/>
    </location>
</feature>
<accession>A0ABU5HNV2</accession>
<sequence>MHIRQTFIWLLLLLAYSSIHAQIPKEAVNPKEAINPKETVSATYTFDTEEELADWLVEGEGKASIENGKLILEPLYFPLMDSLMKAGVISEDNIMEEYNPYLYTAMKAKYGKDIARYFLRGKEEATFTGGHFNIWNRKIKTAGNFAIEFDFTPLSPAPLHMVLFCASGLKEESIFAPSLPARYGLGEELMYDMKTYRLSFFHQSRRKANLRRAPGKVMIAQGTDVVTSEDWRTTSHCRVERIDGTIRFLINGKESFSYKDEEPLKGNNWGFRLMACAKGAYDNIRIITIYQ</sequence>
<keyword evidence="3" id="KW-1185">Reference proteome</keyword>
<dbReference type="InterPro" id="IPR013320">
    <property type="entry name" value="ConA-like_dom_sf"/>
</dbReference>
<dbReference type="EMBL" id="JARZAK010000004">
    <property type="protein sequence ID" value="MDY7257847.1"/>
    <property type="molecule type" value="Genomic_DNA"/>
</dbReference>
<dbReference type="SUPFAM" id="SSF49899">
    <property type="entry name" value="Concanavalin A-like lectins/glucanases"/>
    <property type="match status" value="1"/>
</dbReference>
<evidence type="ECO:0000313" key="3">
    <source>
        <dbReference type="Proteomes" id="UP001292913"/>
    </source>
</evidence>
<reference evidence="2 3" key="1">
    <citation type="submission" date="2023-04" db="EMBL/GenBank/DDBJ databases">
        <title>Bacteroides pacosi sp. nov., isolated from the fecal material of an alpaca.</title>
        <authorList>
            <person name="Miller S."/>
            <person name="Hendry M."/>
            <person name="King J."/>
            <person name="Sankaranarayanan K."/>
            <person name="Lawson P.A."/>
        </authorList>
    </citation>
    <scope>NUCLEOTIDE SEQUENCE [LARGE SCALE GENOMIC DNA]</scope>
    <source>
        <strain evidence="2 3">A2-P53</strain>
    </source>
</reference>
<evidence type="ECO:0000313" key="2">
    <source>
        <dbReference type="EMBL" id="MDY7257847.1"/>
    </source>
</evidence>
<dbReference type="Pfam" id="PF09224">
    <property type="entry name" value="DUF1961"/>
    <property type="match status" value="1"/>
</dbReference>
<keyword evidence="1" id="KW-0732">Signal</keyword>
<comment type="caution">
    <text evidence="2">The sequence shown here is derived from an EMBL/GenBank/DDBJ whole genome shotgun (WGS) entry which is preliminary data.</text>
</comment>
<dbReference type="InterPro" id="IPR015305">
    <property type="entry name" value="DUF1961"/>
</dbReference>
<evidence type="ECO:0000256" key="1">
    <source>
        <dbReference type="SAM" id="SignalP"/>
    </source>
</evidence>